<evidence type="ECO:0000313" key="2">
    <source>
        <dbReference type="EMBL" id="KAK9889539.1"/>
    </source>
</evidence>
<dbReference type="AlphaFoldDB" id="A0AAW1V8R5"/>
<evidence type="ECO:0000256" key="1">
    <source>
        <dbReference type="SAM" id="MobiDB-lite"/>
    </source>
</evidence>
<sequence>MSTLPKSSGLPISTSAKTTGSLSATTQTIPIRSASQITQTLPTNDEVQSGIQSSESGTIEPSRSSNIGIEQVQSKTKVTINNPTGEKSTTVKTDESLENSDPISTGRVGLNKKLTQPTSSIPIPTSSALREQVALHIKGQMSKNTMGSKVTAIGKKKTIISPLEEIMTPSGPQQVLQKVITEKRVERSRMGEIVCRNLKAIETDLRTGETVQIEEEFQQLNPDYPVSEGPLKETVTIVSERDITESFETRRENVIRETIKLNTDVGMEYADVKQLVEEEKEDVENILFCKPPELINQLPALYPLHKRLNTLKLSPENILMIERSVINPQITADDALPEHTPELMSRLMETSAHMHLPSIPPQRIFNSLFHIGPNDDSLLIVSSITPGPLGDVVVPTEIPEMVHEQMLSIEMEETSIIVQNSSVKPPQDNFVESKPSNPRTRARRRRRYTPLTHESPPWDNVEMQLVIEAVGALPKSNIMPSDVEEKRRSGRLGKALVKGIEYVLEADPLQYCSSVQLRGSQPPPWFPGYMVALSDTSNIVEVAKSPSEVLFSAWKSVQPDVFSDDSILYN</sequence>
<evidence type="ECO:0000313" key="3">
    <source>
        <dbReference type="Proteomes" id="UP001431783"/>
    </source>
</evidence>
<organism evidence="2 3">
    <name type="scientific">Henosepilachna vigintioctopunctata</name>
    <dbReference type="NCBI Taxonomy" id="420089"/>
    <lineage>
        <taxon>Eukaryota</taxon>
        <taxon>Metazoa</taxon>
        <taxon>Ecdysozoa</taxon>
        <taxon>Arthropoda</taxon>
        <taxon>Hexapoda</taxon>
        <taxon>Insecta</taxon>
        <taxon>Pterygota</taxon>
        <taxon>Neoptera</taxon>
        <taxon>Endopterygota</taxon>
        <taxon>Coleoptera</taxon>
        <taxon>Polyphaga</taxon>
        <taxon>Cucujiformia</taxon>
        <taxon>Coccinelloidea</taxon>
        <taxon>Coccinellidae</taxon>
        <taxon>Epilachninae</taxon>
        <taxon>Epilachnini</taxon>
        <taxon>Henosepilachna</taxon>
    </lineage>
</organism>
<protein>
    <submittedName>
        <fullName evidence="2">Uncharacterized protein</fullName>
    </submittedName>
</protein>
<feature type="compositionally biased region" description="Polar residues" evidence="1">
    <location>
        <begin position="1"/>
        <end position="91"/>
    </location>
</feature>
<comment type="caution">
    <text evidence="2">The sequence shown here is derived from an EMBL/GenBank/DDBJ whole genome shotgun (WGS) entry which is preliminary data.</text>
</comment>
<name>A0AAW1V8R5_9CUCU</name>
<feature type="region of interest" description="Disordered" evidence="1">
    <location>
        <begin position="1"/>
        <end position="121"/>
    </location>
</feature>
<proteinExistence type="predicted"/>
<dbReference type="Proteomes" id="UP001431783">
    <property type="component" value="Unassembled WGS sequence"/>
</dbReference>
<reference evidence="2 3" key="1">
    <citation type="submission" date="2023-03" db="EMBL/GenBank/DDBJ databases">
        <title>Genome insight into feeding habits of ladybird beetles.</title>
        <authorList>
            <person name="Li H.-S."/>
            <person name="Huang Y.-H."/>
            <person name="Pang H."/>
        </authorList>
    </citation>
    <scope>NUCLEOTIDE SEQUENCE [LARGE SCALE GENOMIC DNA]</scope>
    <source>
        <strain evidence="2">SYSU_2023b</strain>
        <tissue evidence="2">Whole body</tissue>
    </source>
</reference>
<feature type="region of interest" description="Disordered" evidence="1">
    <location>
        <begin position="420"/>
        <end position="454"/>
    </location>
</feature>
<keyword evidence="3" id="KW-1185">Reference proteome</keyword>
<dbReference type="EMBL" id="JARQZJ010000123">
    <property type="protein sequence ID" value="KAK9889539.1"/>
    <property type="molecule type" value="Genomic_DNA"/>
</dbReference>
<accession>A0AAW1V8R5</accession>
<gene>
    <name evidence="2" type="ORF">WA026_006894</name>
</gene>